<evidence type="ECO:0000313" key="10">
    <source>
        <dbReference type="EMBL" id="RLY03274.1"/>
    </source>
</evidence>
<evidence type="ECO:0000313" key="11">
    <source>
        <dbReference type="Proteomes" id="UP000279194"/>
    </source>
</evidence>
<keyword evidence="11" id="KW-1185">Reference proteome</keyword>
<dbReference type="RefSeq" id="WP_121835532.1">
    <property type="nucleotide sequence ID" value="NZ_CP163513.1"/>
</dbReference>
<dbReference type="GO" id="GO:0006633">
    <property type="term" value="P:fatty acid biosynthetic process"/>
    <property type="evidence" value="ECO:0007669"/>
    <property type="project" value="UniProtKB-UniRule"/>
</dbReference>
<dbReference type="GO" id="GO:0005737">
    <property type="term" value="C:cytoplasm"/>
    <property type="evidence" value="ECO:0007669"/>
    <property type="project" value="UniProtKB-SubCell"/>
</dbReference>
<comment type="similarity">
    <text evidence="8">Belongs to the P-Pant transferase superfamily. AcpS family.</text>
</comment>
<comment type="caution">
    <text evidence="10">The sequence shown here is derived from an EMBL/GenBank/DDBJ whole genome shotgun (WGS) entry which is preliminary data.</text>
</comment>
<dbReference type="InterPro" id="IPR037143">
    <property type="entry name" value="4-PPantetheinyl_Trfase_dom_sf"/>
</dbReference>
<dbReference type="EMBL" id="RCVM01000009">
    <property type="protein sequence ID" value="RLY03274.1"/>
    <property type="molecule type" value="Genomic_DNA"/>
</dbReference>
<keyword evidence="7 8" id="KW-0275">Fatty acid biosynthesis</keyword>
<keyword evidence="1 8" id="KW-0444">Lipid biosynthesis</keyword>
<evidence type="ECO:0000256" key="1">
    <source>
        <dbReference type="ARBA" id="ARBA00022516"/>
    </source>
</evidence>
<evidence type="ECO:0000256" key="6">
    <source>
        <dbReference type="ARBA" id="ARBA00023098"/>
    </source>
</evidence>
<dbReference type="Gene3D" id="3.90.470.20">
    <property type="entry name" value="4'-phosphopantetheinyl transferase domain"/>
    <property type="match status" value="1"/>
</dbReference>
<feature type="binding site" evidence="8">
    <location>
        <position position="58"/>
    </location>
    <ligand>
        <name>Mg(2+)</name>
        <dbReference type="ChEBI" id="CHEBI:18420"/>
    </ligand>
</feature>
<dbReference type="NCBIfam" id="TIGR00556">
    <property type="entry name" value="pantethn_trn"/>
    <property type="match status" value="1"/>
</dbReference>
<keyword evidence="3 8" id="KW-0479">Metal-binding</keyword>
<dbReference type="GO" id="GO:0008897">
    <property type="term" value="F:holo-[acyl-carrier-protein] synthase activity"/>
    <property type="evidence" value="ECO:0007669"/>
    <property type="project" value="UniProtKB-UniRule"/>
</dbReference>
<organism evidence="10 11">
    <name type="scientific">Streptococcus hillyeri</name>
    <dbReference type="NCBI Taxonomy" id="2282420"/>
    <lineage>
        <taxon>Bacteria</taxon>
        <taxon>Bacillati</taxon>
        <taxon>Bacillota</taxon>
        <taxon>Bacilli</taxon>
        <taxon>Lactobacillales</taxon>
        <taxon>Streptococcaceae</taxon>
        <taxon>Streptococcus</taxon>
    </lineage>
</organism>
<dbReference type="SUPFAM" id="SSF56214">
    <property type="entry name" value="4'-phosphopantetheinyl transferase"/>
    <property type="match status" value="1"/>
</dbReference>
<dbReference type="EC" id="2.7.8.7" evidence="8"/>
<dbReference type="AlphaFoldDB" id="A0A3L9DRW1"/>
<keyword evidence="5 8" id="KW-0460">Magnesium</keyword>
<evidence type="ECO:0000256" key="4">
    <source>
        <dbReference type="ARBA" id="ARBA00022832"/>
    </source>
</evidence>
<dbReference type="Pfam" id="PF01648">
    <property type="entry name" value="ACPS"/>
    <property type="match status" value="1"/>
</dbReference>
<dbReference type="GO" id="GO:0000287">
    <property type="term" value="F:magnesium ion binding"/>
    <property type="evidence" value="ECO:0007669"/>
    <property type="project" value="UniProtKB-UniRule"/>
</dbReference>
<sequence length="123" mass="13613">MIYGHGIDLQDISAIQRAYDKKQNFAHKILTAKELELFQTLKAPRTYEFLAGRWAAKEAFSKALGTGFVGLSFQDIEILKDSKGAPIVTASPFEGKVHLSISHSGSFVQASVILESIEENERN</sequence>
<evidence type="ECO:0000259" key="9">
    <source>
        <dbReference type="Pfam" id="PF01648"/>
    </source>
</evidence>
<keyword evidence="6 8" id="KW-0443">Lipid metabolism</keyword>
<protein>
    <recommendedName>
        <fullName evidence="8">Holo-[acyl-carrier-protein] synthase</fullName>
        <shortName evidence="8">Holo-ACP synthase</shortName>
        <ecNumber evidence="8">2.7.8.7</ecNumber>
    </recommendedName>
    <alternativeName>
        <fullName evidence="8">4'-phosphopantetheinyl transferase AcpS</fullName>
    </alternativeName>
</protein>
<dbReference type="Proteomes" id="UP000279194">
    <property type="component" value="Unassembled WGS sequence"/>
</dbReference>
<comment type="cofactor">
    <cofactor evidence="8">
        <name>Mg(2+)</name>
        <dbReference type="ChEBI" id="CHEBI:18420"/>
    </cofactor>
</comment>
<comment type="catalytic activity">
    <reaction evidence="8">
        <text>apo-[ACP] + CoA = holo-[ACP] + adenosine 3',5'-bisphosphate + H(+)</text>
        <dbReference type="Rhea" id="RHEA:12068"/>
        <dbReference type="Rhea" id="RHEA-COMP:9685"/>
        <dbReference type="Rhea" id="RHEA-COMP:9690"/>
        <dbReference type="ChEBI" id="CHEBI:15378"/>
        <dbReference type="ChEBI" id="CHEBI:29999"/>
        <dbReference type="ChEBI" id="CHEBI:57287"/>
        <dbReference type="ChEBI" id="CHEBI:58343"/>
        <dbReference type="ChEBI" id="CHEBI:64479"/>
        <dbReference type="EC" id="2.7.8.7"/>
    </reaction>
</comment>
<keyword evidence="8" id="KW-0963">Cytoplasm</keyword>
<dbReference type="InterPro" id="IPR002582">
    <property type="entry name" value="ACPS"/>
</dbReference>
<evidence type="ECO:0000256" key="5">
    <source>
        <dbReference type="ARBA" id="ARBA00022842"/>
    </source>
</evidence>
<keyword evidence="2 8" id="KW-0808">Transferase</keyword>
<comment type="subcellular location">
    <subcellularLocation>
        <location evidence="8">Cytoplasm</location>
    </subcellularLocation>
</comment>
<evidence type="ECO:0000256" key="3">
    <source>
        <dbReference type="ARBA" id="ARBA00022723"/>
    </source>
</evidence>
<dbReference type="InterPro" id="IPR004568">
    <property type="entry name" value="Ppantetheine-prot_Trfase_dom"/>
</dbReference>
<dbReference type="InterPro" id="IPR008278">
    <property type="entry name" value="4-PPantetheinyl_Trfase_dom"/>
</dbReference>
<feature type="binding site" evidence="8">
    <location>
        <position position="8"/>
    </location>
    <ligand>
        <name>Mg(2+)</name>
        <dbReference type="ChEBI" id="CHEBI:18420"/>
    </ligand>
</feature>
<dbReference type="NCBIfam" id="TIGR00516">
    <property type="entry name" value="acpS"/>
    <property type="match status" value="1"/>
</dbReference>
<gene>
    <name evidence="8" type="primary">acpS</name>
    <name evidence="10" type="ORF">EAF07_05725</name>
</gene>
<keyword evidence="4 8" id="KW-0276">Fatty acid metabolism</keyword>
<accession>A0A3L9DRW1</accession>
<evidence type="ECO:0000256" key="2">
    <source>
        <dbReference type="ARBA" id="ARBA00022679"/>
    </source>
</evidence>
<name>A0A3L9DRW1_9STRE</name>
<evidence type="ECO:0000256" key="8">
    <source>
        <dbReference type="HAMAP-Rule" id="MF_00101"/>
    </source>
</evidence>
<dbReference type="OrthoDB" id="517356at2"/>
<comment type="function">
    <text evidence="8">Transfers the 4'-phosphopantetheine moiety from coenzyme A to a Ser of acyl-carrier-protein.</text>
</comment>
<dbReference type="HAMAP" id="MF_00101">
    <property type="entry name" value="AcpS"/>
    <property type="match status" value="1"/>
</dbReference>
<feature type="domain" description="4'-phosphopantetheinyl transferase" evidence="9">
    <location>
        <begin position="6"/>
        <end position="104"/>
    </location>
</feature>
<proteinExistence type="inferred from homology"/>
<evidence type="ECO:0000256" key="7">
    <source>
        <dbReference type="ARBA" id="ARBA00023160"/>
    </source>
</evidence>
<reference evidence="10 11" key="1">
    <citation type="submission" date="2018-10" db="EMBL/GenBank/DDBJ databases">
        <title>Streptococcus hillyeri sp. nov., isolated from equine tracheal sample.</title>
        <authorList>
            <person name="Macfadyen A.C."/>
            <person name="Waller A."/>
            <person name="Paterson G.K."/>
        </authorList>
    </citation>
    <scope>NUCLEOTIDE SEQUENCE [LARGE SCALE GENOMIC DNA]</scope>
    <source>
        <strain evidence="10 11">28462</strain>
    </source>
</reference>